<dbReference type="GO" id="GO:0043565">
    <property type="term" value="F:sequence-specific DNA binding"/>
    <property type="evidence" value="ECO:0007669"/>
    <property type="project" value="TreeGrafter"/>
</dbReference>
<dbReference type="Proteomes" id="UP000030652">
    <property type="component" value="Unassembled WGS sequence"/>
</dbReference>
<dbReference type="Gene3D" id="3.30.70.1290">
    <property type="entry name" value="Transposase IS200-like"/>
    <property type="match status" value="1"/>
</dbReference>
<proteinExistence type="predicted"/>
<evidence type="ECO:0000313" key="2">
    <source>
        <dbReference type="EMBL" id="KHE91334.1"/>
    </source>
</evidence>
<feature type="non-terminal residue" evidence="2">
    <location>
        <position position="1"/>
    </location>
</feature>
<dbReference type="InterPro" id="IPR036515">
    <property type="entry name" value="Transposase_17_sf"/>
</dbReference>
<sequence>TIDGWVLLPNHLHCIWTLPEDDSNFGIRWAMIKRFITKRCGPDLRRDDWMNASKRKRNESTIWQRRYWEHMIRNENDFNRHMNYIHFNPVKHGLVTSVKDWPHSTFHRCVREGLYPSDWGGDGTDTNDAGYGE</sequence>
<dbReference type="AlphaFoldDB" id="A0A0B0EFH3"/>
<accession>A0A0B0EFH3</accession>
<dbReference type="EMBL" id="JRYO01000212">
    <property type="protein sequence ID" value="KHE91334.1"/>
    <property type="molecule type" value="Genomic_DNA"/>
</dbReference>
<dbReference type="GO" id="GO:0006313">
    <property type="term" value="P:DNA transposition"/>
    <property type="evidence" value="ECO:0007669"/>
    <property type="project" value="InterPro"/>
</dbReference>
<dbReference type="PANTHER" id="PTHR36966:SF1">
    <property type="entry name" value="REP-ASSOCIATED TYROSINE TRANSPOSASE"/>
    <property type="match status" value="1"/>
</dbReference>
<evidence type="ECO:0000313" key="3">
    <source>
        <dbReference type="Proteomes" id="UP000030652"/>
    </source>
</evidence>
<comment type="caution">
    <text evidence="2">The sequence shown here is derived from an EMBL/GenBank/DDBJ whole genome shotgun (WGS) entry which is preliminary data.</text>
</comment>
<evidence type="ECO:0000259" key="1">
    <source>
        <dbReference type="SMART" id="SM01321"/>
    </source>
</evidence>
<dbReference type="eggNOG" id="COG1943">
    <property type="taxonomic scope" value="Bacteria"/>
</dbReference>
<dbReference type="InterPro" id="IPR002686">
    <property type="entry name" value="Transposase_17"/>
</dbReference>
<feature type="domain" description="Transposase IS200-like" evidence="1">
    <location>
        <begin position="1"/>
        <end position="88"/>
    </location>
</feature>
<protein>
    <recommendedName>
        <fullName evidence="1">Transposase IS200-like domain-containing protein</fullName>
    </recommendedName>
</protein>
<organism evidence="2 3">
    <name type="scientific">Candidatus Scalindua brodae</name>
    <dbReference type="NCBI Taxonomy" id="237368"/>
    <lineage>
        <taxon>Bacteria</taxon>
        <taxon>Pseudomonadati</taxon>
        <taxon>Planctomycetota</taxon>
        <taxon>Candidatus Brocadiia</taxon>
        <taxon>Candidatus Brocadiales</taxon>
        <taxon>Candidatus Scalinduaceae</taxon>
        <taxon>Candidatus Scalindua</taxon>
    </lineage>
</organism>
<name>A0A0B0EFH3_9BACT</name>
<dbReference type="SUPFAM" id="SSF143422">
    <property type="entry name" value="Transposase IS200-like"/>
    <property type="match status" value="1"/>
</dbReference>
<reference evidence="2 3" key="1">
    <citation type="submission" date="2014-10" db="EMBL/GenBank/DDBJ databases">
        <title>Draft genome of anammox bacterium scalindua brodae, obtained using differential coverage binning of sequence data from two enrichment reactors.</title>
        <authorList>
            <person name="Speth D.R."/>
            <person name="Russ L."/>
            <person name="Kartal B."/>
            <person name="Op den Camp H.J."/>
            <person name="Dutilh B.E."/>
            <person name="Jetten M.S."/>
        </authorList>
    </citation>
    <scope>NUCLEOTIDE SEQUENCE [LARGE SCALE GENOMIC DNA]</scope>
    <source>
        <strain evidence="2">RU1</strain>
    </source>
</reference>
<dbReference type="GO" id="GO:0004803">
    <property type="term" value="F:transposase activity"/>
    <property type="evidence" value="ECO:0007669"/>
    <property type="project" value="InterPro"/>
</dbReference>
<dbReference type="PANTHER" id="PTHR36966">
    <property type="entry name" value="REP-ASSOCIATED TYROSINE TRANSPOSASE"/>
    <property type="match status" value="1"/>
</dbReference>
<dbReference type="InterPro" id="IPR052715">
    <property type="entry name" value="RAYT_transposase"/>
</dbReference>
<dbReference type="NCBIfam" id="NF047646">
    <property type="entry name" value="REP_Tyr_transpos"/>
    <property type="match status" value="1"/>
</dbReference>
<dbReference type="SMART" id="SM01321">
    <property type="entry name" value="Y1_Tnp"/>
    <property type="match status" value="1"/>
</dbReference>
<gene>
    <name evidence="2" type="ORF">SCABRO_02928</name>
</gene>